<gene>
    <name evidence="2" type="ORF">C5E16_10975</name>
</gene>
<dbReference type="InterPro" id="IPR005149">
    <property type="entry name" value="Tscrpt_reg_PadR_N"/>
</dbReference>
<feature type="domain" description="Transcription regulator PadR N-terminal" evidence="1">
    <location>
        <begin position="18"/>
        <end position="88"/>
    </location>
</feature>
<accession>A0A2S5VSA8</accession>
<dbReference type="Proteomes" id="UP000239241">
    <property type="component" value="Unassembled WGS sequence"/>
</dbReference>
<dbReference type="RefSeq" id="WP_104290682.1">
    <property type="nucleotide sequence ID" value="NZ_PSXY01000018.1"/>
</dbReference>
<dbReference type="PANTHER" id="PTHR33169">
    <property type="entry name" value="PADR-FAMILY TRANSCRIPTIONAL REGULATOR"/>
    <property type="match status" value="1"/>
</dbReference>
<dbReference type="AlphaFoldDB" id="A0A2S5VSA8"/>
<dbReference type="PANTHER" id="PTHR33169:SF14">
    <property type="entry name" value="TRANSCRIPTIONAL REGULATOR RV3488"/>
    <property type="match status" value="1"/>
</dbReference>
<proteinExistence type="predicted"/>
<evidence type="ECO:0000259" key="1">
    <source>
        <dbReference type="Pfam" id="PF03551"/>
    </source>
</evidence>
<dbReference type="InterPro" id="IPR036388">
    <property type="entry name" value="WH-like_DNA-bd_sf"/>
</dbReference>
<dbReference type="InterPro" id="IPR052509">
    <property type="entry name" value="Metal_resp_DNA-bind_regulator"/>
</dbReference>
<comment type="caution">
    <text evidence="2">The sequence shown here is derived from an EMBL/GenBank/DDBJ whole genome shotgun (WGS) entry which is preliminary data.</text>
</comment>
<protein>
    <submittedName>
        <fullName evidence="2">PadR family transcriptional regulator</fullName>
    </submittedName>
</protein>
<reference evidence="2 3" key="1">
    <citation type="submission" date="2018-02" db="EMBL/GenBank/DDBJ databases">
        <title>Bacteriophage NCPPB3778 and a type I-E CRISPR drive the evolution of the US Biological Select Agent, Rathayibacter toxicus.</title>
        <authorList>
            <person name="Davis E.W.II."/>
            <person name="Tabima J.F."/>
            <person name="Weisberg A.J."/>
            <person name="Lopes L.D."/>
            <person name="Wiseman M.S."/>
            <person name="Wiseman M.S."/>
            <person name="Pupko T."/>
            <person name="Belcher M.S."/>
            <person name="Sechler A.J."/>
            <person name="Tancos M.A."/>
            <person name="Schroeder B.K."/>
            <person name="Murray T.D."/>
            <person name="Luster D.G."/>
            <person name="Schneider W.L."/>
            <person name="Rogers E."/>
            <person name="Andreote F.D."/>
            <person name="Grunwald N.J."/>
            <person name="Putnam M.L."/>
            <person name="Chang J.H."/>
        </authorList>
    </citation>
    <scope>NUCLEOTIDE SEQUENCE [LARGE SCALE GENOMIC DNA]</scope>
    <source>
        <strain evidence="2 3">AY1B3</strain>
    </source>
</reference>
<evidence type="ECO:0000313" key="3">
    <source>
        <dbReference type="Proteomes" id="UP000239241"/>
    </source>
</evidence>
<organism evidence="2 3">
    <name type="scientific">Clavibacter michiganensis</name>
    <dbReference type="NCBI Taxonomy" id="28447"/>
    <lineage>
        <taxon>Bacteria</taxon>
        <taxon>Bacillati</taxon>
        <taxon>Actinomycetota</taxon>
        <taxon>Actinomycetes</taxon>
        <taxon>Micrococcales</taxon>
        <taxon>Microbacteriaceae</taxon>
        <taxon>Clavibacter</taxon>
    </lineage>
</organism>
<dbReference type="Pfam" id="PF03551">
    <property type="entry name" value="PadR"/>
    <property type="match status" value="1"/>
</dbReference>
<dbReference type="Gene3D" id="1.10.10.10">
    <property type="entry name" value="Winged helix-like DNA-binding domain superfamily/Winged helix DNA-binding domain"/>
    <property type="match status" value="1"/>
</dbReference>
<evidence type="ECO:0000313" key="2">
    <source>
        <dbReference type="EMBL" id="PPF66637.1"/>
    </source>
</evidence>
<name>A0A2S5VSA8_9MICO</name>
<dbReference type="EMBL" id="PSXY01000018">
    <property type="protein sequence ID" value="PPF66637.1"/>
    <property type="molecule type" value="Genomic_DNA"/>
</dbReference>
<dbReference type="SUPFAM" id="SSF46785">
    <property type="entry name" value="Winged helix' DNA-binding domain"/>
    <property type="match status" value="1"/>
</dbReference>
<dbReference type="InterPro" id="IPR036390">
    <property type="entry name" value="WH_DNA-bd_sf"/>
</dbReference>
<sequence>MTVEVGTQLRKGVVEQCILGLLAREPMYGWQLAERLTGAGLIASIGTLYPVLGRLRDRGLVAVFERSTGTGPVRKYYRLTVEGDAELARFRSAWAPFTRAVATMLNGEDA</sequence>